<dbReference type="NCBIfam" id="TIGR01194">
    <property type="entry name" value="cyc_pep_trnsptr"/>
    <property type="match status" value="1"/>
</dbReference>
<dbReference type="GO" id="GO:0140359">
    <property type="term" value="F:ABC-type transporter activity"/>
    <property type="evidence" value="ECO:0007669"/>
    <property type="project" value="InterPro"/>
</dbReference>
<dbReference type="PROSITE" id="PS00211">
    <property type="entry name" value="ABC_TRANSPORTER_1"/>
    <property type="match status" value="1"/>
</dbReference>
<dbReference type="InterPro" id="IPR003439">
    <property type="entry name" value="ABC_transporter-like_ATP-bd"/>
</dbReference>
<proteinExistence type="predicted"/>
<evidence type="ECO:0000256" key="7">
    <source>
        <dbReference type="SAM" id="Phobius"/>
    </source>
</evidence>
<comment type="caution">
    <text evidence="10">The sequence shown here is derived from an EMBL/GenBank/DDBJ whole genome shotgun (WGS) entry which is preliminary data.</text>
</comment>
<dbReference type="RefSeq" id="WP_120541107.1">
    <property type="nucleotide sequence ID" value="NZ_RAVZ01000078.1"/>
</dbReference>
<dbReference type="Proteomes" id="UP000268094">
    <property type="component" value="Unassembled WGS sequence"/>
</dbReference>
<dbReference type="GO" id="GO:1904680">
    <property type="term" value="F:peptide transmembrane transporter activity"/>
    <property type="evidence" value="ECO:0007669"/>
    <property type="project" value="InterPro"/>
</dbReference>
<feature type="domain" description="ABC transmembrane type-1" evidence="9">
    <location>
        <begin position="16"/>
        <end position="291"/>
    </location>
</feature>
<dbReference type="GO" id="GO:0016887">
    <property type="term" value="F:ATP hydrolysis activity"/>
    <property type="evidence" value="ECO:0007669"/>
    <property type="project" value="InterPro"/>
</dbReference>
<organism evidence="10 11">
    <name type="scientific">Corallococcus terminator</name>
    <dbReference type="NCBI Taxonomy" id="2316733"/>
    <lineage>
        <taxon>Bacteria</taxon>
        <taxon>Pseudomonadati</taxon>
        <taxon>Myxococcota</taxon>
        <taxon>Myxococcia</taxon>
        <taxon>Myxococcales</taxon>
        <taxon>Cystobacterineae</taxon>
        <taxon>Myxococcaceae</taxon>
        <taxon>Corallococcus</taxon>
    </lineage>
</organism>
<keyword evidence="3" id="KW-0547">Nucleotide-binding</keyword>
<evidence type="ECO:0000259" key="8">
    <source>
        <dbReference type="PROSITE" id="PS50893"/>
    </source>
</evidence>
<sequence length="548" mass="60637">MKLVRLLLSASSRGVALAVLFGLLSGASLTALLSLIIRAVGGQGGTTPREGWTFAAVGLLALLTRVASQMVSHRLQYGVITQLRMRLCRQLMLAPLRALEERGSHRLLAVLTEDVAAVNMTLVMLPTLIINVFIVVGSLVYLSFLSGWVMPWLVGFIVLGYLTYQMPTMRALALAMKSRHLHDSLYEHFRAITEGIKEFKLHDRRRDAFLEEELLQTASSLKVAQTRTSDIFAAAASWGLFLFFVFIGTLLFVVPHVTSVSHEAVVGYTLVILYLQQPLQNIMDCTPNLNRGTVALNQIEALGVSLMQAHEPASTPLLAEPRSFTSVELVGVTHSYLREREDSHFTVGPVDLTLVPGEIVFLVGGNGSGKTTLAKVMTGLYAPESGELRLNGEKVAPEALGRYRQLFGAVFSDFYLFERLMGLGDEPPGPRAKPYLDKLQLSHKVTLEGDRLSTTRLSQGQRKRLALLTAYLEDRPIYLFDEWAADQDPEFKEVFYRQLLPELKQRGKTVIVISHDDAYFSVADRLLRLQDGQLLGASQALSPRKAAS</sequence>
<feature type="transmembrane region" description="Helical" evidence="7">
    <location>
        <begin position="107"/>
        <end position="134"/>
    </location>
</feature>
<evidence type="ECO:0000256" key="6">
    <source>
        <dbReference type="ARBA" id="ARBA00023136"/>
    </source>
</evidence>
<dbReference type="OrthoDB" id="9760776at2"/>
<dbReference type="AlphaFoldDB" id="A0A3A8IZ30"/>
<dbReference type="InterPro" id="IPR039421">
    <property type="entry name" value="Type_1_exporter"/>
</dbReference>
<evidence type="ECO:0000256" key="3">
    <source>
        <dbReference type="ARBA" id="ARBA00022741"/>
    </source>
</evidence>
<dbReference type="SMART" id="SM00382">
    <property type="entry name" value="AAA"/>
    <property type="match status" value="1"/>
</dbReference>
<evidence type="ECO:0000259" key="9">
    <source>
        <dbReference type="PROSITE" id="PS50929"/>
    </source>
</evidence>
<evidence type="ECO:0000256" key="2">
    <source>
        <dbReference type="ARBA" id="ARBA00022692"/>
    </source>
</evidence>
<name>A0A3A8IZ30_9BACT</name>
<evidence type="ECO:0000256" key="1">
    <source>
        <dbReference type="ARBA" id="ARBA00004651"/>
    </source>
</evidence>
<keyword evidence="5 7" id="KW-1133">Transmembrane helix</keyword>
<dbReference type="EMBL" id="RAVZ01000078">
    <property type="protein sequence ID" value="RKG88707.1"/>
    <property type="molecule type" value="Genomic_DNA"/>
</dbReference>
<dbReference type="CDD" id="cd03228">
    <property type="entry name" value="ABCC_MRP_Like"/>
    <property type="match status" value="1"/>
</dbReference>
<dbReference type="Gene3D" id="3.40.50.300">
    <property type="entry name" value="P-loop containing nucleotide triphosphate hydrolases"/>
    <property type="match status" value="1"/>
</dbReference>
<accession>A0A3A8IZ30</accession>
<dbReference type="SUPFAM" id="SSF90123">
    <property type="entry name" value="ABC transporter transmembrane region"/>
    <property type="match status" value="1"/>
</dbReference>
<gene>
    <name evidence="10" type="ORF">D7V88_13830</name>
</gene>
<protein>
    <submittedName>
        <fullName evidence="10">Cyclic peptide export ABC transporter</fullName>
    </submittedName>
</protein>
<dbReference type="PROSITE" id="PS50929">
    <property type="entry name" value="ABC_TM1F"/>
    <property type="match status" value="1"/>
</dbReference>
<dbReference type="InterPro" id="IPR036640">
    <property type="entry name" value="ABC1_TM_sf"/>
</dbReference>
<keyword evidence="6 7" id="KW-0472">Membrane</keyword>
<keyword evidence="4" id="KW-0067">ATP-binding</keyword>
<dbReference type="PROSITE" id="PS50893">
    <property type="entry name" value="ABC_TRANSPORTER_2"/>
    <property type="match status" value="1"/>
</dbReference>
<dbReference type="PANTHER" id="PTHR24221">
    <property type="entry name" value="ATP-BINDING CASSETTE SUB-FAMILY B"/>
    <property type="match status" value="1"/>
</dbReference>
<dbReference type="GO" id="GO:0005886">
    <property type="term" value="C:plasma membrane"/>
    <property type="evidence" value="ECO:0007669"/>
    <property type="project" value="UniProtKB-SubCell"/>
</dbReference>
<dbReference type="PANTHER" id="PTHR24221:SF654">
    <property type="entry name" value="ATP-BINDING CASSETTE SUB-FAMILY B MEMBER 6"/>
    <property type="match status" value="1"/>
</dbReference>
<dbReference type="GO" id="GO:0005524">
    <property type="term" value="F:ATP binding"/>
    <property type="evidence" value="ECO:0007669"/>
    <property type="project" value="UniProtKB-KW"/>
</dbReference>
<keyword evidence="2 7" id="KW-0812">Transmembrane</keyword>
<dbReference type="InterPro" id="IPR027417">
    <property type="entry name" value="P-loop_NTPase"/>
</dbReference>
<evidence type="ECO:0000256" key="5">
    <source>
        <dbReference type="ARBA" id="ARBA00022989"/>
    </source>
</evidence>
<keyword evidence="11" id="KW-1185">Reference proteome</keyword>
<dbReference type="InterPro" id="IPR017871">
    <property type="entry name" value="ABC_transporter-like_CS"/>
</dbReference>
<dbReference type="Pfam" id="PF00005">
    <property type="entry name" value="ABC_tran"/>
    <property type="match status" value="1"/>
</dbReference>
<reference evidence="11" key="1">
    <citation type="submission" date="2018-09" db="EMBL/GenBank/DDBJ databases">
        <authorList>
            <person name="Livingstone P.G."/>
            <person name="Whitworth D.E."/>
        </authorList>
    </citation>
    <scope>NUCLEOTIDE SEQUENCE [LARGE SCALE GENOMIC DNA]</scope>
    <source>
        <strain evidence="11">CA054A</strain>
    </source>
</reference>
<dbReference type="InterPro" id="IPR005898">
    <property type="entry name" value="Cyc_pep_transpt_SyrD/YojI"/>
</dbReference>
<dbReference type="InterPro" id="IPR003593">
    <property type="entry name" value="AAA+_ATPase"/>
</dbReference>
<dbReference type="SUPFAM" id="SSF52540">
    <property type="entry name" value="P-loop containing nucleoside triphosphate hydrolases"/>
    <property type="match status" value="1"/>
</dbReference>
<dbReference type="Gene3D" id="1.20.1560.10">
    <property type="entry name" value="ABC transporter type 1, transmembrane domain"/>
    <property type="match status" value="1"/>
</dbReference>
<evidence type="ECO:0000313" key="10">
    <source>
        <dbReference type="EMBL" id="RKG88707.1"/>
    </source>
</evidence>
<evidence type="ECO:0000256" key="4">
    <source>
        <dbReference type="ARBA" id="ARBA00022840"/>
    </source>
</evidence>
<dbReference type="InterPro" id="IPR011527">
    <property type="entry name" value="ABC1_TM_dom"/>
</dbReference>
<comment type="subcellular location">
    <subcellularLocation>
        <location evidence="1">Cell membrane</location>
        <topology evidence="1">Multi-pass membrane protein</topology>
    </subcellularLocation>
</comment>
<feature type="domain" description="ABC transporter" evidence="8">
    <location>
        <begin position="327"/>
        <end position="548"/>
    </location>
</feature>
<evidence type="ECO:0000313" key="11">
    <source>
        <dbReference type="Proteomes" id="UP000268094"/>
    </source>
</evidence>
<feature type="transmembrane region" description="Helical" evidence="7">
    <location>
        <begin position="140"/>
        <end position="162"/>
    </location>
</feature>
<feature type="transmembrane region" description="Helical" evidence="7">
    <location>
        <begin position="231"/>
        <end position="254"/>
    </location>
</feature>
<dbReference type="GO" id="GO:0015833">
    <property type="term" value="P:peptide transport"/>
    <property type="evidence" value="ECO:0007669"/>
    <property type="project" value="InterPro"/>
</dbReference>